<evidence type="ECO:0000256" key="1">
    <source>
        <dbReference type="ARBA" id="ARBA00022448"/>
    </source>
</evidence>
<dbReference type="SMART" id="SM00382">
    <property type="entry name" value="AAA"/>
    <property type="match status" value="1"/>
</dbReference>
<evidence type="ECO:0000256" key="2">
    <source>
        <dbReference type="ARBA" id="ARBA00022741"/>
    </source>
</evidence>
<evidence type="ECO:0000259" key="5">
    <source>
        <dbReference type="PROSITE" id="PS50893"/>
    </source>
</evidence>
<evidence type="ECO:0000256" key="4">
    <source>
        <dbReference type="ARBA" id="ARBA00022967"/>
    </source>
</evidence>
<dbReference type="PANTHER" id="PTHR42794:SF1">
    <property type="entry name" value="HEMIN IMPORT ATP-BINDING PROTEIN HMUV"/>
    <property type="match status" value="1"/>
</dbReference>
<dbReference type="SUPFAM" id="SSF52540">
    <property type="entry name" value="P-loop containing nucleoside triphosphate hydrolases"/>
    <property type="match status" value="1"/>
</dbReference>
<keyword evidence="1" id="KW-0813">Transport</keyword>
<feature type="domain" description="ABC transporter" evidence="5">
    <location>
        <begin position="8"/>
        <end position="247"/>
    </location>
</feature>
<dbReference type="RefSeq" id="WP_012120758.1">
    <property type="nucleotide sequence ID" value="NC_009767.1"/>
</dbReference>
<dbReference type="PANTHER" id="PTHR42794">
    <property type="entry name" value="HEMIN IMPORT ATP-BINDING PROTEIN HMUV"/>
    <property type="match status" value="1"/>
</dbReference>
<dbReference type="GO" id="GO:0016887">
    <property type="term" value="F:ATP hydrolysis activity"/>
    <property type="evidence" value="ECO:0007669"/>
    <property type="project" value="InterPro"/>
</dbReference>
<keyword evidence="2" id="KW-0547">Nucleotide-binding</keyword>
<dbReference type="HOGENOM" id="CLU_000604_1_11_0"/>
<reference evidence="6 7" key="1">
    <citation type="submission" date="2007-08" db="EMBL/GenBank/DDBJ databases">
        <title>Complete sequence of Roseiflexus castenholzii DSM 13941.</title>
        <authorList>
            <consortium name="US DOE Joint Genome Institute"/>
            <person name="Copeland A."/>
            <person name="Lucas S."/>
            <person name="Lapidus A."/>
            <person name="Barry K."/>
            <person name="Glavina del Rio T."/>
            <person name="Dalin E."/>
            <person name="Tice H."/>
            <person name="Pitluck S."/>
            <person name="Thompson L.S."/>
            <person name="Brettin T."/>
            <person name="Bruce D."/>
            <person name="Detter J.C."/>
            <person name="Han C."/>
            <person name="Tapia R."/>
            <person name="Schmutz J."/>
            <person name="Larimer F."/>
            <person name="Land M."/>
            <person name="Hauser L."/>
            <person name="Kyrpides N."/>
            <person name="Mikhailova N."/>
            <person name="Bryant D.A."/>
            <person name="Hanada S."/>
            <person name="Tsukatani Y."/>
            <person name="Richardson P."/>
        </authorList>
    </citation>
    <scope>NUCLEOTIDE SEQUENCE [LARGE SCALE GENOMIC DNA]</scope>
    <source>
        <strain evidence="7">DSM 13941 / HLO8</strain>
    </source>
</reference>
<organism evidence="6 7">
    <name type="scientific">Roseiflexus castenholzii (strain DSM 13941 / HLO8)</name>
    <dbReference type="NCBI Taxonomy" id="383372"/>
    <lineage>
        <taxon>Bacteria</taxon>
        <taxon>Bacillati</taxon>
        <taxon>Chloroflexota</taxon>
        <taxon>Chloroflexia</taxon>
        <taxon>Chloroflexales</taxon>
        <taxon>Roseiflexineae</taxon>
        <taxon>Roseiflexaceae</taxon>
        <taxon>Roseiflexus</taxon>
    </lineage>
</organism>
<dbReference type="eggNOG" id="COG1120">
    <property type="taxonomic scope" value="Bacteria"/>
</dbReference>
<keyword evidence="3" id="KW-0067">ATP-binding</keyword>
<evidence type="ECO:0000256" key="3">
    <source>
        <dbReference type="ARBA" id="ARBA00022840"/>
    </source>
</evidence>
<dbReference type="STRING" id="383372.Rcas_2251"/>
<keyword evidence="7" id="KW-1185">Reference proteome</keyword>
<dbReference type="InterPro" id="IPR027417">
    <property type="entry name" value="P-loop_NTPase"/>
</dbReference>
<dbReference type="InterPro" id="IPR003439">
    <property type="entry name" value="ABC_transporter-like_ATP-bd"/>
</dbReference>
<dbReference type="Gene3D" id="3.40.50.300">
    <property type="entry name" value="P-loop containing nucleotide triphosphate hydrolases"/>
    <property type="match status" value="1"/>
</dbReference>
<dbReference type="Pfam" id="PF00005">
    <property type="entry name" value="ABC_tran"/>
    <property type="match status" value="1"/>
</dbReference>
<gene>
    <name evidence="6" type="ordered locus">Rcas_2251</name>
</gene>
<dbReference type="OrthoDB" id="9787851at2"/>
<keyword evidence="4" id="KW-1278">Translocase</keyword>
<dbReference type="KEGG" id="rca:Rcas_2251"/>
<dbReference type="CDD" id="cd03214">
    <property type="entry name" value="ABC_Iron-Siderophores_B12_Hemin"/>
    <property type="match status" value="1"/>
</dbReference>
<name>A7NLF1_ROSCS</name>
<protein>
    <submittedName>
        <fullName evidence="6">ABC transporter related</fullName>
    </submittedName>
</protein>
<accession>A7NLF1</accession>
<dbReference type="Proteomes" id="UP000000263">
    <property type="component" value="Chromosome"/>
</dbReference>
<dbReference type="GO" id="GO:0005524">
    <property type="term" value="F:ATP binding"/>
    <property type="evidence" value="ECO:0007669"/>
    <property type="project" value="UniProtKB-KW"/>
</dbReference>
<dbReference type="PROSITE" id="PS50893">
    <property type="entry name" value="ABC_TRANSPORTER_2"/>
    <property type="match status" value="1"/>
</dbReference>
<proteinExistence type="predicted"/>
<evidence type="ECO:0000313" key="7">
    <source>
        <dbReference type="Proteomes" id="UP000000263"/>
    </source>
</evidence>
<dbReference type="InterPro" id="IPR003593">
    <property type="entry name" value="AAA+_ATPase"/>
</dbReference>
<sequence>MSTTVLATEALNIGYAPRHGQRRVVANDLNLTLHAGEVVCLLGPNGVGKSTLLRTLVGMQPPLGGRVLLDGADIAALSPREIARRLSVVLTERVEVGQLTAYALVALGRHPHTDWTGRLTPHDEDVVRRALEAVDAVNLAARLVYELSDGERQRVMVARALAQEPLVMALDEPTAFLDLPRRVEMMRLLRRLAREMNRAILLSTHDLDLALRTADTLWLLAPGGVMHVGAPEDLVLNGAFEATFASEGMTFDRREGHFRIHPPAYRRVALEGNGIVRAWTVRALERAGCLVVGGDESAPLRVVIGGDDRRPCWDVHANGAEPQRAGSLREVAALVQQSQAHR</sequence>
<dbReference type="EMBL" id="CP000804">
    <property type="protein sequence ID" value="ABU58334.1"/>
    <property type="molecule type" value="Genomic_DNA"/>
</dbReference>
<dbReference type="AlphaFoldDB" id="A7NLF1"/>
<evidence type="ECO:0000313" key="6">
    <source>
        <dbReference type="EMBL" id="ABU58334.1"/>
    </source>
</evidence>